<name>A0A2K3K7J9_TRIPR</name>
<evidence type="ECO:0000313" key="3">
    <source>
        <dbReference type="Proteomes" id="UP000236291"/>
    </source>
</evidence>
<feature type="region of interest" description="Disordered" evidence="1">
    <location>
        <begin position="1"/>
        <end position="21"/>
    </location>
</feature>
<organism evidence="2 3">
    <name type="scientific">Trifolium pratense</name>
    <name type="common">Red clover</name>
    <dbReference type="NCBI Taxonomy" id="57577"/>
    <lineage>
        <taxon>Eukaryota</taxon>
        <taxon>Viridiplantae</taxon>
        <taxon>Streptophyta</taxon>
        <taxon>Embryophyta</taxon>
        <taxon>Tracheophyta</taxon>
        <taxon>Spermatophyta</taxon>
        <taxon>Magnoliopsida</taxon>
        <taxon>eudicotyledons</taxon>
        <taxon>Gunneridae</taxon>
        <taxon>Pentapetalae</taxon>
        <taxon>rosids</taxon>
        <taxon>fabids</taxon>
        <taxon>Fabales</taxon>
        <taxon>Fabaceae</taxon>
        <taxon>Papilionoideae</taxon>
        <taxon>50 kb inversion clade</taxon>
        <taxon>NPAAA clade</taxon>
        <taxon>Hologalegina</taxon>
        <taxon>IRL clade</taxon>
        <taxon>Trifolieae</taxon>
        <taxon>Trifolium</taxon>
    </lineage>
</organism>
<accession>A0A2K3K7J9</accession>
<evidence type="ECO:0000256" key="1">
    <source>
        <dbReference type="SAM" id="MobiDB-lite"/>
    </source>
</evidence>
<feature type="region of interest" description="Disordered" evidence="1">
    <location>
        <begin position="96"/>
        <end position="116"/>
    </location>
</feature>
<feature type="compositionally biased region" description="Basic and acidic residues" evidence="1">
    <location>
        <begin position="98"/>
        <end position="116"/>
    </location>
</feature>
<reference evidence="2 3" key="2">
    <citation type="journal article" date="2017" name="Front. Plant Sci.">
        <title>Gene Classification and Mining of Molecular Markers Useful in Red Clover (Trifolium pratense) Breeding.</title>
        <authorList>
            <person name="Istvanek J."/>
            <person name="Dluhosova J."/>
            <person name="Dluhos P."/>
            <person name="Patkova L."/>
            <person name="Nedelnik J."/>
            <person name="Repkova J."/>
        </authorList>
    </citation>
    <scope>NUCLEOTIDE SEQUENCE [LARGE SCALE GENOMIC DNA]</scope>
    <source>
        <strain evidence="3">cv. Tatra</strain>
        <tissue evidence="2">Young leaves</tissue>
    </source>
</reference>
<comment type="caution">
    <text evidence="2">The sequence shown here is derived from an EMBL/GenBank/DDBJ whole genome shotgun (WGS) entry which is preliminary data.</text>
</comment>
<proteinExistence type="predicted"/>
<dbReference type="Proteomes" id="UP000236291">
    <property type="component" value="Unassembled WGS sequence"/>
</dbReference>
<gene>
    <name evidence="2" type="ORF">L195_g061058</name>
</gene>
<reference evidence="2 3" key="1">
    <citation type="journal article" date="2014" name="Am. J. Bot.">
        <title>Genome assembly and annotation for red clover (Trifolium pratense; Fabaceae).</title>
        <authorList>
            <person name="Istvanek J."/>
            <person name="Jaros M."/>
            <person name="Krenek A."/>
            <person name="Repkova J."/>
        </authorList>
    </citation>
    <scope>NUCLEOTIDE SEQUENCE [LARGE SCALE GENOMIC DNA]</scope>
    <source>
        <strain evidence="3">cv. Tatra</strain>
        <tissue evidence="2">Young leaves</tissue>
    </source>
</reference>
<evidence type="ECO:0000313" key="2">
    <source>
        <dbReference type="EMBL" id="PNX62243.1"/>
    </source>
</evidence>
<dbReference type="AlphaFoldDB" id="A0A2K3K7J9"/>
<protein>
    <submittedName>
        <fullName evidence="2">Uncharacterized protein</fullName>
    </submittedName>
</protein>
<feature type="compositionally biased region" description="Basic residues" evidence="1">
    <location>
        <begin position="1"/>
        <end position="15"/>
    </location>
</feature>
<sequence length="116" mass="12809">MKRSRRTSPLLKRKSTAQSRTEISSWCPWVKTPPLKGIKIGTGLPDLVKKQLIACLKDNAELFAWSAAEIPGIDPEVACHQLTLDPRASAVVQQHRKQSPEKAEAAEKAVKDLLEA</sequence>
<dbReference type="EMBL" id="ASHM01146510">
    <property type="protein sequence ID" value="PNX62243.1"/>
    <property type="molecule type" value="Genomic_DNA"/>
</dbReference>
<feature type="non-terminal residue" evidence="2">
    <location>
        <position position="116"/>
    </location>
</feature>